<evidence type="ECO:0000256" key="2">
    <source>
        <dbReference type="ARBA" id="ARBA00023002"/>
    </source>
</evidence>
<keyword evidence="3" id="KW-0472">Membrane</keyword>
<dbReference type="Pfam" id="PF01593">
    <property type="entry name" value="Amino_oxidase"/>
    <property type="match status" value="1"/>
</dbReference>
<evidence type="ECO:0000313" key="6">
    <source>
        <dbReference type="Proteomes" id="UP001601521"/>
    </source>
</evidence>
<keyword evidence="3" id="KW-1133">Transmembrane helix</keyword>
<dbReference type="PANTHER" id="PTHR42923">
    <property type="entry name" value="PROTOPORPHYRINOGEN OXIDASE"/>
    <property type="match status" value="1"/>
</dbReference>
<dbReference type="SUPFAM" id="SSF51905">
    <property type="entry name" value="FAD/NAD(P)-binding domain"/>
    <property type="match status" value="1"/>
</dbReference>
<evidence type="ECO:0000259" key="4">
    <source>
        <dbReference type="Pfam" id="PF01593"/>
    </source>
</evidence>
<evidence type="ECO:0000256" key="3">
    <source>
        <dbReference type="SAM" id="Phobius"/>
    </source>
</evidence>
<dbReference type="InterPro" id="IPR036188">
    <property type="entry name" value="FAD/NAD-bd_sf"/>
</dbReference>
<dbReference type="InterPro" id="IPR002937">
    <property type="entry name" value="Amino_oxidase"/>
</dbReference>
<name>A0ABW6NE51_9NOCA</name>
<feature type="domain" description="Amine oxidase" evidence="4">
    <location>
        <begin position="42"/>
        <end position="475"/>
    </location>
</feature>
<dbReference type="InterPro" id="IPR017830">
    <property type="entry name" value="SQase_HpnE"/>
</dbReference>
<dbReference type="EMBL" id="JBIALX010000003">
    <property type="protein sequence ID" value="MFF0453274.1"/>
    <property type="molecule type" value="Genomic_DNA"/>
</dbReference>
<dbReference type="EC" id="1.17.8.1" evidence="5"/>
<dbReference type="PANTHER" id="PTHR42923:SF47">
    <property type="entry name" value="BLR3003 PROTEIN"/>
    <property type="match status" value="1"/>
</dbReference>
<comment type="cofactor">
    <cofactor evidence="1">
        <name>FAD</name>
        <dbReference type="ChEBI" id="CHEBI:57692"/>
    </cofactor>
</comment>
<accession>A0ABW6NE51</accession>
<dbReference type="Proteomes" id="UP001601521">
    <property type="component" value="Unassembled WGS sequence"/>
</dbReference>
<gene>
    <name evidence="5" type="primary">hpnE</name>
    <name evidence="5" type="ORF">ACFYTH_07885</name>
</gene>
<proteinExistence type="predicted"/>
<dbReference type="GO" id="GO:0016491">
    <property type="term" value="F:oxidoreductase activity"/>
    <property type="evidence" value="ECO:0007669"/>
    <property type="project" value="UniProtKB-KW"/>
</dbReference>
<sequence length="480" mass="51872">MIGTGSARPVLRIQAAAGRKPLSRTEVRMNDARRFVVIGGGLAGLASAVWLAEAGKRVTLLERRARLGGRTQAMTVAEVGDTPDNGQHVIASGYHHLFRYLASVGTEKYLEFPAGGTLRWPGGRATALHTTGIRALGTLFGAHPDAGPVERLAAARATMRLGLQCLFQPADLADITTEQWFERVGMPAKAREALWDWLALGIAAEPVQRECAKVFADVLATGIRLGVRDRRAVTIGYPTVDLDTLYVTGAEEVFRRHGVEVRYRAVADRIRIADGAVTGVDLVDGTTVPADAVICAVPNSRIHGLLDDLPEHAEIYAAAEKLGATPIVSTNLYLDRPLGTRSAMEAIIGGTGVIDEVFDRQRMHGREPNGTWLYCLTTSGAYEQIHKSSDDIVDEQMALLRRYYPDAADARVVHGHVVKMPKATFSQALGTDGLRPDQRTSVPTLMLAGDWTRTDWSATMESAVQSASKAVAAMLRLPPL</sequence>
<organism evidence="5 6">
    <name type="scientific">Nocardia africana</name>
    <dbReference type="NCBI Taxonomy" id="134964"/>
    <lineage>
        <taxon>Bacteria</taxon>
        <taxon>Bacillati</taxon>
        <taxon>Actinomycetota</taxon>
        <taxon>Actinomycetes</taxon>
        <taxon>Mycobacteriales</taxon>
        <taxon>Nocardiaceae</taxon>
        <taxon>Nocardia</taxon>
    </lineage>
</organism>
<dbReference type="NCBIfam" id="TIGR03467">
    <property type="entry name" value="HpnE"/>
    <property type="match status" value="1"/>
</dbReference>
<dbReference type="RefSeq" id="WP_387250122.1">
    <property type="nucleotide sequence ID" value="NZ_JBIALX010000003.1"/>
</dbReference>
<dbReference type="PRINTS" id="PR00757">
    <property type="entry name" value="AMINEOXDASEF"/>
</dbReference>
<comment type="caution">
    <text evidence="5">The sequence shown here is derived from an EMBL/GenBank/DDBJ whole genome shotgun (WGS) entry which is preliminary data.</text>
</comment>
<reference evidence="5 6" key="1">
    <citation type="submission" date="2024-10" db="EMBL/GenBank/DDBJ databases">
        <title>The Natural Products Discovery Center: Release of the First 8490 Sequenced Strains for Exploring Actinobacteria Biosynthetic Diversity.</title>
        <authorList>
            <person name="Kalkreuter E."/>
            <person name="Kautsar S.A."/>
            <person name="Yang D."/>
            <person name="Bader C.D."/>
            <person name="Teijaro C.N."/>
            <person name="Fluegel L."/>
            <person name="Davis C.M."/>
            <person name="Simpson J.R."/>
            <person name="Lauterbach L."/>
            <person name="Steele A.D."/>
            <person name="Gui C."/>
            <person name="Meng S."/>
            <person name="Li G."/>
            <person name="Viehrig K."/>
            <person name="Ye F."/>
            <person name="Su P."/>
            <person name="Kiefer A.F."/>
            <person name="Nichols A."/>
            <person name="Cepeda A.J."/>
            <person name="Yan W."/>
            <person name="Fan B."/>
            <person name="Jiang Y."/>
            <person name="Adhikari A."/>
            <person name="Zheng C.-J."/>
            <person name="Schuster L."/>
            <person name="Cowan T.M."/>
            <person name="Smanski M.J."/>
            <person name="Chevrette M.G."/>
            <person name="De Carvalho L.P.S."/>
            <person name="Shen B."/>
        </authorList>
    </citation>
    <scope>NUCLEOTIDE SEQUENCE [LARGE SCALE GENOMIC DNA]</scope>
    <source>
        <strain evidence="5 6">NPDC004550</strain>
    </source>
</reference>
<dbReference type="InterPro" id="IPR001613">
    <property type="entry name" value="Flavin_amine_oxidase"/>
</dbReference>
<evidence type="ECO:0000256" key="1">
    <source>
        <dbReference type="ARBA" id="ARBA00001974"/>
    </source>
</evidence>
<dbReference type="Gene3D" id="3.50.50.60">
    <property type="entry name" value="FAD/NAD(P)-binding domain"/>
    <property type="match status" value="1"/>
</dbReference>
<keyword evidence="6" id="KW-1185">Reference proteome</keyword>
<keyword evidence="2 5" id="KW-0560">Oxidoreductase</keyword>
<dbReference type="InterPro" id="IPR050464">
    <property type="entry name" value="Zeta_carotene_desat/Oxidored"/>
</dbReference>
<keyword evidence="3" id="KW-0812">Transmembrane</keyword>
<evidence type="ECO:0000313" key="5">
    <source>
        <dbReference type="EMBL" id="MFF0453274.1"/>
    </source>
</evidence>
<feature type="transmembrane region" description="Helical" evidence="3">
    <location>
        <begin position="34"/>
        <end position="52"/>
    </location>
</feature>
<protein>
    <submittedName>
        <fullName evidence="5">Hydroxysqualene dehydroxylase HpnE</fullName>
        <ecNumber evidence="5">1.17.8.1</ecNumber>
    </submittedName>
</protein>